<dbReference type="GO" id="GO:0003676">
    <property type="term" value="F:nucleic acid binding"/>
    <property type="evidence" value="ECO:0007669"/>
    <property type="project" value="InterPro"/>
</dbReference>
<evidence type="ECO:0000313" key="2">
    <source>
        <dbReference type="EMBL" id="CAI0375604.1"/>
    </source>
</evidence>
<evidence type="ECO:0000259" key="1">
    <source>
        <dbReference type="Pfam" id="PF13456"/>
    </source>
</evidence>
<dbReference type="InterPro" id="IPR002156">
    <property type="entry name" value="RNaseH_domain"/>
</dbReference>
<dbReference type="AlphaFoldDB" id="A0AAV0GS62"/>
<dbReference type="GO" id="GO:0004523">
    <property type="term" value="F:RNA-DNA hybrid ribonuclease activity"/>
    <property type="evidence" value="ECO:0007669"/>
    <property type="project" value="InterPro"/>
</dbReference>
<feature type="domain" description="RNase H type-1" evidence="1">
    <location>
        <begin position="6"/>
        <end position="74"/>
    </location>
</feature>
<dbReference type="PANTHER" id="PTHR47723:SF19">
    <property type="entry name" value="POLYNUCLEOTIDYL TRANSFERASE, RIBONUCLEASE H-LIKE SUPERFAMILY PROTEIN"/>
    <property type="match status" value="1"/>
</dbReference>
<dbReference type="SUPFAM" id="SSF53098">
    <property type="entry name" value="Ribonuclease H-like"/>
    <property type="match status" value="1"/>
</dbReference>
<protein>
    <recommendedName>
        <fullName evidence="1">RNase H type-1 domain-containing protein</fullName>
    </recommendedName>
</protein>
<accession>A0AAV0GS62</accession>
<dbReference type="InterPro" id="IPR053151">
    <property type="entry name" value="RNase_H-like"/>
</dbReference>
<dbReference type="InterPro" id="IPR036397">
    <property type="entry name" value="RNaseH_sf"/>
</dbReference>
<dbReference type="CDD" id="cd06222">
    <property type="entry name" value="RNase_H_like"/>
    <property type="match status" value="1"/>
</dbReference>
<proteinExistence type="predicted"/>
<dbReference type="Gene3D" id="3.30.420.10">
    <property type="entry name" value="Ribonuclease H-like superfamily/Ribonuclease H"/>
    <property type="match status" value="1"/>
</dbReference>
<reference evidence="2" key="1">
    <citation type="submission" date="2022-08" db="EMBL/GenBank/DDBJ databases">
        <authorList>
            <person name="Gutierrez-Valencia J."/>
        </authorList>
    </citation>
    <scope>NUCLEOTIDE SEQUENCE</scope>
</reference>
<keyword evidence="3" id="KW-1185">Reference proteome</keyword>
<dbReference type="Proteomes" id="UP001154282">
    <property type="component" value="Unassembled WGS sequence"/>
</dbReference>
<dbReference type="PANTHER" id="PTHR47723">
    <property type="entry name" value="OS05G0353850 PROTEIN"/>
    <property type="match status" value="1"/>
</dbReference>
<dbReference type="InterPro" id="IPR044730">
    <property type="entry name" value="RNase_H-like_dom_plant"/>
</dbReference>
<dbReference type="Pfam" id="PF13456">
    <property type="entry name" value="RVT_3"/>
    <property type="match status" value="1"/>
</dbReference>
<organism evidence="2 3">
    <name type="scientific">Linum tenue</name>
    <dbReference type="NCBI Taxonomy" id="586396"/>
    <lineage>
        <taxon>Eukaryota</taxon>
        <taxon>Viridiplantae</taxon>
        <taxon>Streptophyta</taxon>
        <taxon>Embryophyta</taxon>
        <taxon>Tracheophyta</taxon>
        <taxon>Spermatophyta</taxon>
        <taxon>Magnoliopsida</taxon>
        <taxon>eudicotyledons</taxon>
        <taxon>Gunneridae</taxon>
        <taxon>Pentapetalae</taxon>
        <taxon>rosids</taxon>
        <taxon>fabids</taxon>
        <taxon>Malpighiales</taxon>
        <taxon>Linaceae</taxon>
        <taxon>Linum</taxon>
    </lineage>
</organism>
<dbReference type="EMBL" id="CAMGYJ010000002">
    <property type="protein sequence ID" value="CAI0375604.1"/>
    <property type="molecule type" value="Genomic_DNA"/>
</dbReference>
<gene>
    <name evidence="2" type="ORF">LITE_LOCUS667</name>
</gene>
<comment type="caution">
    <text evidence="2">The sequence shown here is derived from an EMBL/GenBank/DDBJ whole genome shotgun (WGS) entry which is preliminary data.</text>
</comment>
<sequence length="81" mass="8565">MLAHKSTAAGGVLKGCDGRFIKAFDVNLGGGSITHAELRGIAHGLRIAWDEGLRKVLLQTDSTTAISLLKDEDSHTIPITP</sequence>
<name>A0AAV0GS62_9ROSI</name>
<evidence type="ECO:0000313" key="3">
    <source>
        <dbReference type="Proteomes" id="UP001154282"/>
    </source>
</evidence>
<dbReference type="InterPro" id="IPR012337">
    <property type="entry name" value="RNaseH-like_sf"/>
</dbReference>